<dbReference type="InterPro" id="IPR008962">
    <property type="entry name" value="PapD-like_sf"/>
</dbReference>
<comment type="caution">
    <text evidence="12">The sequence shown here is derived from an EMBL/GenBank/DDBJ whole genome shotgun (WGS) entry which is preliminary data.</text>
</comment>
<protein>
    <submittedName>
        <fullName evidence="12">P pilus assembly protein, chaperone PapD</fullName>
    </submittedName>
</protein>
<reference evidence="12 13" key="1">
    <citation type="submission" date="2014-03" db="EMBL/GenBank/DDBJ databases">
        <title>Draft Genome of Photorhabdus temperata Meg1.</title>
        <authorList>
            <person name="Hurst S.G.IV."/>
            <person name="Morris K."/>
            <person name="Thomas K."/>
            <person name="Tisa L.S."/>
        </authorList>
    </citation>
    <scope>NUCLEOTIDE SEQUENCE [LARGE SCALE GENOMIC DNA]</scope>
    <source>
        <strain evidence="12 13">Meg1</strain>
    </source>
</reference>
<evidence type="ECO:0000256" key="9">
    <source>
        <dbReference type="SAM" id="SignalP"/>
    </source>
</evidence>
<feature type="chain" id="PRO_5001763637" evidence="9">
    <location>
        <begin position="24"/>
        <end position="253"/>
    </location>
</feature>
<dbReference type="RefSeq" id="WP_023044534.1">
    <property type="nucleotide sequence ID" value="NZ_CAWLUD010000010.1"/>
</dbReference>
<dbReference type="InterPro" id="IPR018046">
    <property type="entry name" value="Pili_assmbl_chaperone_CS"/>
</dbReference>
<evidence type="ECO:0000259" key="11">
    <source>
        <dbReference type="Pfam" id="PF02753"/>
    </source>
</evidence>
<dbReference type="GO" id="GO:0071555">
    <property type="term" value="P:cell wall organization"/>
    <property type="evidence" value="ECO:0007669"/>
    <property type="project" value="InterPro"/>
</dbReference>
<dbReference type="PANTHER" id="PTHR30251:SF2">
    <property type="entry name" value="FIMBRIAL CHAPERONE YADV-RELATED"/>
    <property type="match status" value="1"/>
</dbReference>
<dbReference type="Pfam" id="PF02753">
    <property type="entry name" value="PapD_C"/>
    <property type="match status" value="1"/>
</dbReference>
<evidence type="ECO:0000256" key="8">
    <source>
        <dbReference type="RuleBase" id="RU003918"/>
    </source>
</evidence>
<dbReference type="InterPro" id="IPR013783">
    <property type="entry name" value="Ig-like_fold"/>
</dbReference>
<name>A0A081S045_PHOTE</name>
<proteinExistence type="inferred from homology"/>
<comment type="similarity">
    <text evidence="2 8">Belongs to the periplasmic pilus chaperone family.</text>
</comment>
<dbReference type="PRINTS" id="PR00969">
    <property type="entry name" value="CHAPERONPILI"/>
</dbReference>
<accession>A0A081S045</accession>
<dbReference type="InterPro" id="IPR016147">
    <property type="entry name" value="Pili_assmbl_chaperone_N"/>
</dbReference>
<evidence type="ECO:0000256" key="3">
    <source>
        <dbReference type="ARBA" id="ARBA00022558"/>
    </source>
</evidence>
<evidence type="ECO:0000259" key="10">
    <source>
        <dbReference type="Pfam" id="PF00345"/>
    </source>
</evidence>
<evidence type="ECO:0000313" key="13">
    <source>
        <dbReference type="Proteomes" id="UP000028002"/>
    </source>
</evidence>
<evidence type="ECO:0000256" key="7">
    <source>
        <dbReference type="ARBA" id="ARBA00023319"/>
    </source>
</evidence>
<evidence type="ECO:0000313" key="12">
    <source>
        <dbReference type="EMBL" id="KER04298.1"/>
    </source>
</evidence>
<dbReference type="InterPro" id="IPR001829">
    <property type="entry name" value="Pili_assmbl_chaperone_bac"/>
</dbReference>
<keyword evidence="7" id="KW-0393">Immunoglobulin domain</keyword>
<evidence type="ECO:0000256" key="6">
    <source>
        <dbReference type="ARBA" id="ARBA00023186"/>
    </source>
</evidence>
<dbReference type="InterPro" id="IPR050643">
    <property type="entry name" value="Periplasmic_pilus_chap"/>
</dbReference>
<comment type="subcellular location">
    <subcellularLocation>
        <location evidence="1 8">Periplasm</location>
    </subcellularLocation>
</comment>
<evidence type="ECO:0000256" key="2">
    <source>
        <dbReference type="ARBA" id="ARBA00007399"/>
    </source>
</evidence>
<keyword evidence="4 9" id="KW-0732">Signal</keyword>
<dbReference type="PROSITE" id="PS00635">
    <property type="entry name" value="PILI_CHAPERONE"/>
    <property type="match status" value="1"/>
</dbReference>
<evidence type="ECO:0000256" key="4">
    <source>
        <dbReference type="ARBA" id="ARBA00022729"/>
    </source>
</evidence>
<dbReference type="Pfam" id="PF00345">
    <property type="entry name" value="PapD_N"/>
    <property type="match status" value="1"/>
</dbReference>
<dbReference type="SUPFAM" id="SSF49584">
    <property type="entry name" value="Periplasmic chaperone C-domain"/>
    <property type="match status" value="1"/>
</dbReference>
<dbReference type="Gene3D" id="2.60.40.10">
    <property type="entry name" value="Immunoglobulins"/>
    <property type="match status" value="2"/>
</dbReference>
<keyword evidence="3" id="KW-1029">Fimbrium biogenesis</keyword>
<feature type="signal peptide" evidence="9">
    <location>
        <begin position="1"/>
        <end position="23"/>
    </location>
</feature>
<keyword evidence="6 8" id="KW-0143">Chaperone</keyword>
<dbReference type="SUPFAM" id="SSF49354">
    <property type="entry name" value="PapD-like"/>
    <property type="match status" value="1"/>
</dbReference>
<dbReference type="PATRIC" id="fig|1393735.3.peg.1105"/>
<dbReference type="EMBL" id="JGVH01000010">
    <property type="protein sequence ID" value="KER04298.1"/>
    <property type="molecule type" value="Genomic_DNA"/>
</dbReference>
<dbReference type="InterPro" id="IPR016148">
    <property type="entry name" value="Pili_assmbl_chaperone_C"/>
</dbReference>
<dbReference type="AlphaFoldDB" id="A0A081S045"/>
<sequence length="253" mass="27687">MKQIYTAVLCTLLMILPVSRLKAEPQGMFIDEPRVIYLGSSSNGAMSTFSNNSDDNYLIQSMVREMDPKSGLPTAVNAPFIVIPPLGKVNAHSSQVLKILRTGGDFPKDRESVFFLNVRLLPSEKENSVPNNLVQMKVVMTLAVKLFYRPKGLPKEGVAGAVKQLQVSVKEDTVTLTNPSPFWVTLQTLKVNSFAVPVGSLFSMVPPLSQQSWSLPSGKTLPGSHVTVLWRAIDEFGLNTDEESRSVVVSGSH</sequence>
<evidence type="ECO:0000256" key="5">
    <source>
        <dbReference type="ARBA" id="ARBA00022764"/>
    </source>
</evidence>
<feature type="domain" description="Pili assembly chaperone N-terminal" evidence="10">
    <location>
        <begin position="28"/>
        <end position="153"/>
    </location>
</feature>
<evidence type="ECO:0000256" key="1">
    <source>
        <dbReference type="ARBA" id="ARBA00004418"/>
    </source>
</evidence>
<feature type="domain" description="Pili assembly chaperone C-terminal" evidence="11">
    <location>
        <begin position="177"/>
        <end position="239"/>
    </location>
</feature>
<dbReference type="InterPro" id="IPR036316">
    <property type="entry name" value="Pili_assmbl_chap_C_dom_sf"/>
</dbReference>
<dbReference type="GO" id="GO:0030288">
    <property type="term" value="C:outer membrane-bounded periplasmic space"/>
    <property type="evidence" value="ECO:0007669"/>
    <property type="project" value="InterPro"/>
</dbReference>
<dbReference type="Proteomes" id="UP000028002">
    <property type="component" value="Unassembled WGS sequence"/>
</dbReference>
<gene>
    <name evidence="12" type="ORF">MEG1DRAFT_01068</name>
</gene>
<organism evidence="12 13">
    <name type="scientific">Photorhabdus temperata subsp. temperata Meg1</name>
    <dbReference type="NCBI Taxonomy" id="1393735"/>
    <lineage>
        <taxon>Bacteria</taxon>
        <taxon>Pseudomonadati</taxon>
        <taxon>Pseudomonadota</taxon>
        <taxon>Gammaproteobacteria</taxon>
        <taxon>Enterobacterales</taxon>
        <taxon>Morganellaceae</taxon>
        <taxon>Photorhabdus</taxon>
    </lineage>
</organism>
<dbReference type="PANTHER" id="PTHR30251">
    <property type="entry name" value="PILUS ASSEMBLY CHAPERONE"/>
    <property type="match status" value="1"/>
</dbReference>
<keyword evidence="5" id="KW-0574">Periplasm</keyword>